<dbReference type="HOGENOM" id="CLU_028039_0_0_1"/>
<organism evidence="2 3">
    <name type="scientific">Moniliophthora roreri (strain MCA 2997)</name>
    <name type="common">Cocoa frosty pod rot fungus</name>
    <name type="synonym">Crinipellis roreri</name>
    <dbReference type="NCBI Taxonomy" id="1381753"/>
    <lineage>
        <taxon>Eukaryota</taxon>
        <taxon>Fungi</taxon>
        <taxon>Dikarya</taxon>
        <taxon>Basidiomycota</taxon>
        <taxon>Agaricomycotina</taxon>
        <taxon>Agaricomycetes</taxon>
        <taxon>Agaricomycetidae</taxon>
        <taxon>Agaricales</taxon>
        <taxon>Marasmiineae</taxon>
        <taxon>Marasmiaceae</taxon>
        <taxon>Moniliophthora</taxon>
    </lineage>
</organism>
<gene>
    <name evidence="2" type="ORF">Moror_14334</name>
</gene>
<evidence type="ECO:0000313" key="3">
    <source>
        <dbReference type="Proteomes" id="UP000017559"/>
    </source>
</evidence>
<protein>
    <recommendedName>
        <fullName evidence="1">F-box domain-containing protein</fullName>
    </recommendedName>
</protein>
<dbReference type="InterPro" id="IPR001810">
    <property type="entry name" value="F-box_dom"/>
</dbReference>
<name>V2XQ26_MONRO</name>
<evidence type="ECO:0000259" key="1">
    <source>
        <dbReference type="PROSITE" id="PS50181"/>
    </source>
</evidence>
<dbReference type="PROSITE" id="PS50181">
    <property type="entry name" value="FBOX"/>
    <property type="match status" value="1"/>
</dbReference>
<proteinExistence type="predicted"/>
<dbReference type="AlphaFoldDB" id="V2XQ26"/>
<reference evidence="2 3" key="1">
    <citation type="journal article" date="2014" name="BMC Genomics">
        <title>Genome and secretome analysis of the hemibiotrophic fungal pathogen, Moniliophthora roreri, which causes frosty pod rot disease of cacao: mechanisms of the biotrophic and necrotrophic phases.</title>
        <authorList>
            <person name="Meinhardt L.W."/>
            <person name="Costa G.G.L."/>
            <person name="Thomazella D.P.T."/>
            <person name="Teixeira P.J.P.L."/>
            <person name="Carazzolle M.F."/>
            <person name="Schuster S.C."/>
            <person name="Carlson J.E."/>
            <person name="Guiltinan M.J."/>
            <person name="Mieczkowski P."/>
            <person name="Farmer A."/>
            <person name="Ramaraj T."/>
            <person name="Crozier J."/>
            <person name="Davis R.E."/>
            <person name="Shao J."/>
            <person name="Melnick R.L."/>
            <person name="Pereira G.A.G."/>
            <person name="Bailey B.A."/>
        </authorList>
    </citation>
    <scope>NUCLEOTIDE SEQUENCE [LARGE SCALE GENOMIC DNA]</scope>
    <source>
        <strain evidence="2 3">MCA 2997</strain>
    </source>
</reference>
<sequence>MVKRKGEGRPFVVIVNAGPGTATLRHVDLNLFVPPRLLGLPDDVLISVFTKLDVQSLLSLHQTCRVLHAFCSSDYIWHHIDLDLPLNIPNNSNEGDLKGAQLRLLAAQALRVDQNWSRVHSRVNGIHCIHHGGMVSEMQLLSSEWLVTLSRASTGTSCVVEVWHIRKPDDVLRVRVITLEAQYSPKFSAWLRNDSREMCIAICFGSAVRQELLRVYVFPLHNTGNDSPSTLSRYLVKRIIGRDIRGIAYELHVNEGLVALALAQFNNILEPPRYQIYLLDMNNGREKLLDIQVSAPLSQMHFRLFSGYLAMTGIQEGNLIFRQYVISTSDVEASEHITTQSIGTPCQKLVAPLKVTSSPGFDYTLSADAHRKSLRWVTTVSFNQSPPFRHVVKFPLNTSDTSKIWAHRLTADTSSAVDIMCVGQSGRRMVWLERRWDTDTFVLMKGHFPSNTERGGKAIVGPLVPPHTALPFEFHACQSLAFDEATGRVCVGLHTGDLYLLDF</sequence>
<feature type="domain" description="F-box" evidence="1">
    <location>
        <begin position="34"/>
        <end position="80"/>
    </location>
</feature>
<dbReference type="InterPro" id="IPR036047">
    <property type="entry name" value="F-box-like_dom_sf"/>
</dbReference>
<dbReference type="Pfam" id="PF12937">
    <property type="entry name" value="F-box-like"/>
    <property type="match status" value="1"/>
</dbReference>
<dbReference type="KEGG" id="mrr:Moror_14334"/>
<dbReference type="STRING" id="1381753.V2XQ26"/>
<dbReference type="Gene3D" id="1.20.1280.50">
    <property type="match status" value="1"/>
</dbReference>
<keyword evidence="3" id="KW-1185">Reference proteome</keyword>
<evidence type="ECO:0000313" key="2">
    <source>
        <dbReference type="EMBL" id="ESK94610.1"/>
    </source>
</evidence>
<dbReference type="EMBL" id="AWSO01000125">
    <property type="protein sequence ID" value="ESK94610.1"/>
    <property type="molecule type" value="Genomic_DNA"/>
</dbReference>
<dbReference type="SUPFAM" id="SSF81383">
    <property type="entry name" value="F-box domain"/>
    <property type="match status" value="1"/>
</dbReference>
<accession>V2XQ26</accession>
<dbReference type="OrthoDB" id="424465at2759"/>
<dbReference type="Proteomes" id="UP000017559">
    <property type="component" value="Unassembled WGS sequence"/>
</dbReference>
<comment type="caution">
    <text evidence="2">The sequence shown here is derived from an EMBL/GenBank/DDBJ whole genome shotgun (WGS) entry which is preliminary data.</text>
</comment>
<dbReference type="SMART" id="SM00256">
    <property type="entry name" value="FBOX"/>
    <property type="match status" value="1"/>
</dbReference>